<evidence type="ECO:0000313" key="2">
    <source>
        <dbReference type="EMBL" id="RHN11865.1"/>
    </source>
</evidence>
<feature type="coiled-coil region" evidence="1">
    <location>
        <begin position="93"/>
        <end position="120"/>
    </location>
</feature>
<keyword evidence="1" id="KW-0175">Coiled coil</keyword>
<dbReference type="AlphaFoldDB" id="A0A415U0Z9"/>
<dbReference type="EMBL" id="QRQO01000031">
    <property type="protein sequence ID" value="RHN11865.1"/>
    <property type="molecule type" value="Genomic_DNA"/>
</dbReference>
<protein>
    <submittedName>
        <fullName evidence="2">Uncharacterized protein</fullName>
    </submittedName>
</protein>
<sequence>MSSNKILPEEIVNIIENEGFSCNGKISKQSGEYYVEIFQGTPLGEDWNETIWFDGSKESFIEAVRNRANIFDVDEEVEIWIPCRGENGCPSSIEALVEDAKWKEEQIEKLADALEGLNRSVSTEKKAILRIVVNYAGTQFFTKEEDGYFKQHESLETARDYIIHEYGADVEIETETNIRFTY</sequence>
<comment type="caution">
    <text evidence="2">The sequence shown here is derived from an EMBL/GenBank/DDBJ whole genome shotgun (WGS) entry which is preliminary data.</text>
</comment>
<accession>A0A415U0Z9</accession>
<dbReference type="Proteomes" id="UP000283700">
    <property type="component" value="Unassembled WGS sequence"/>
</dbReference>
<dbReference type="RefSeq" id="WP_118486259.1">
    <property type="nucleotide sequence ID" value="NZ_QRQO01000031.1"/>
</dbReference>
<name>A0A415U0Z9_9FIRM</name>
<evidence type="ECO:0000256" key="1">
    <source>
        <dbReference type="SAM" id="Coils"/>
    </source>
</evidence>
<evidence type="ECO:0000313" key="3">
    <source>
        <dbReference type="Proteomes" id="UP000283700"/>
    </source>
</evidence>
<reference evidence="2 3" key="1">
    <citation type="submission" date="2018-08" db="EMBL/GenBank/DDBJ databases">
        <title>A genome reference for cultivated species of the human gut microbiota.</title>
        <authorList>
            <person name="Zou Y."/>
            <person name="Xue W."/>
            <person name="Luo G."/>
        </authorList>
    </citation>
    <scope>NUCLEOTIDE SEQUENCE [LARGE SCALE GENOMIC DNA]</scope>
    <source>
        <strain evidence="2 3">AF31-17AC</strain>
    </source>
</reference>
<gene>
    <name evidence="2" type="ORF">DWZ29_10975</name>
</gene>
<proteinExistence type="predicted"/>
<organism evidence="2 3">
    <name type="scientific">Anaerobutyricum hallii</name>
    <dbReference type="NCBI Taxonomy" id="39488"/>
    <lineage>
        <taxon>Bacteria</taxon>
        <taxon>Bacillati</taxon>
        <taxon>Bacillota</taxon>
        <taxon>Clostridia</taxon>
        <taxon>Lachnospirales</taxon>
        <taxon>Lachnospiraceae</taxon>
        <taxon>Anaerobutyricum</taxon>
    </lineage>
</organism>